<accession>W5T3M2</accession>
<organism evidence="1">
    <name type="scientific">Borrelia hermsii YBT</name>
    <dbReference type="NCBI Taxonomy" id="1313295"/>
    <lineage>
        <taxon>Bacteria</taxon>
        <taxon>Pseudomonadati</taxon>
        <taxon>Spirochaetota</taxon>
        <taxon>Spirochaetia</taxon>
        <taxon>Spirochaetales</taxon>
        <taxon>Borreliaceae</taxon>
        <taxon>Borrelia</taxon>
    </lineage>
</organism>
<dbReference type="HOGENOM" id="CLU_3196817_0_0_12"/>
<keyword evidence="1" id="KW-0614">Plasmid</keyword>
<dbReference type="EMBL" id="CP005739">
    <property type="protein sequence ID" value="AHH13488.1"/>
    <property type="molecule type" value="Genomic_DNA"/>
</dbReference>
<proteinExistence type="predicted"/>
<evidence type="ECO:0000313" key="1">
    <source>
        <dbReference type="EMBL" id="AHH13488.1"/>
    </source>
</evidence>
<gene>
    <name evidence="1" type="ORF">BHO_0900098</name>
</gene>
<dbReference type="AlphaFoldDB" id="W5T3M2"/>
<protein>
    <submittedName>
        <fullName evidence="1">Uncharacterized protein</fullName>
    </submittedName>
</protein>
<reference evidence="1" key="1">
    <citation type="submission" date="2013-04" db="EMBL/GenBank/DDBJ databases">
        <title>Comparative Genomics of Relapsing Fever Spirochetes.</title>
        <authorList>
            <person name="Schwan T.G."/>
            <person name="Raffel S.J."/>
            <person name="Porcella S.F."/>
            <person name="Martens C.A."/>
            <person name="Bruno D.P."/>
            <person name="Ricklefs S.M."/>
            <person name="Barbian K.B."/>
        </authorList>
    </citation>
    <scope>NUCLEOTIDE SEQUENCE</scope>
    <source>
        <strain evidence="1">YBT</strain>
        <plasmid evidence="1">unnamed</plasmid>
    </source>
</reference>
<name>W5T3M2_BORHE</name>
<sequence>MLIKGYNLLLLWLFIEVVDYINNSIKVTRHSCIIVLYRRSSNKKP</sequence>
<geneLocation type="plasmid" evidence="1">
    <name>unnamed</name>
</geneLocation>